<comment type="caution">
    <text evidence="2">The sequence shown here is derived from an EMBL/GenBank/DDBJ whole genome shotgun (WGS) entry which is preliminary data.</text>
</comment>
<keyword evidence="1" id="KW-0812">Transmembrane</keyword>
<keyword evidence="3" id="KW-1185">Reference proteome</keyword>
<evidence type="ECO:0008006" key="4">
    <source>
        <dbReference type="Google" id="ProtNLM"/>
    </source>
</evidence>
<keyword evidence="1" id="KW-0472">Membrane</keyword>
<name>A0ABS6SQH4_9SPHN</name>
<dbReference type="RefSeq" id="WP_218317890.1">
    <property type="nucleotide sequence ID" value="NZ_JAGSPB010000003.1"/>
</dbReference>
<gene>
    <name evidence="2" type="ORF">KCG45_13855</name>
</gene>
<feature type="transmembrane region" description="Helical" evidence="1">
    <location>
        <begin position="205"/>
        <end position="221"/>
    </location>
</feature>
<feature type="transmembrane region" description="Helical" evidence="1">
    <location>
        <begin position="81"/>
        <end position="99"/>
    </location>
</feature>
<feature type="transmembrane region" description="Helical" evidence="1">
    <location>
        <begin position="111"/>
        <end position="129"/>
    </location>
</feature>
<proteinExistence type="predicted"/>
<keyword evidence="1" id="KW-1133">Transmembrane helix</keyword>
<feature type="transmembrane region" description="Helical" evidence="1">
    <location>
        <begin position="175"/>
        <end position="193"/>
    </location>
</feature>
<dbReference type="Proteomes" id="UP000699975">
    <property type="component" value="Unassembled WGS sequence"/>
</dbReference>
<feature type="transmembrane region" description="Helical" evidence="1">
    <location>
        <begin position="24"/>
        <end position="45"/>
    </location>
</feature>
<evidence type="ECO:0000313" key="3">
    <source>
        <dbReference type="Proteomes" id="UP000699975"/>
    </source>
</evidence>
<sequence>MNTRLFAPDPIDFFDPLPYGLLEYQGHMLIGALWFVAALVAFFATKGSKTHIRAGQICIMGVLLVAVTAIVMLAIEMVPPLALNAVTSSYAVLTAWLALQPGTARVRGSEYVLTAIEVLAVIGFIALALPNVLSGVVPVIGPGIVLIVPILLLIGDMNFYLKPQKRGKLRVQRHLARMVWAFVIVLRAPLVEFETAGFYNLPDPLLVAGPVLVGLAMLVYFQRRYGGSPFGDRA</sequence>
<evidence type="ECO:0000313" key="2">
    <source>
        <dbReference type="EMBL" id="MBV7267267.1"/>
    </source>
</evidence>
<feature type="transmembrane region" description="Helical" evidence="1">
    <location>
        <begin position="57"/>
        <end position="75"/>
    </location>
</feature>
<accession>A0ABS6SQH4</accession>
<protein>
    <recommendedName>
        <fullName evidence="4">Integral membrane protein</fullName>
    </recommendedName>
</protein>
<evidence type="ECO:0000256" key="1">
    <source>
        <dbReference type="SAM" id="Phobius"/>
    </source>
</evidence>
<dbReference type="EMBL" id="JAGSPB010000003">
    <property type="protein sequence ID" value="MBV7267267.1"/>
    <property type="molecule type" value="Genomic_DNA"/>
</dbReference>
<organism evidence="2 3">
    <name type="scientific">Erythrobacter ani</name>
    <dbReference type="NCBI Taxonomy" id="2827235"/>
    <lineage>
        <taxon>Bacteria</taxon>
        <taxon>Pseudomonadati</taxon>
        <taxon>Pseudomonadota</taxon>
        <taxon>Alphaproteobacteria</taxon>
        <taxon>Sphingomonadales</taxon>
        <taxon>Erythrobacteraceae</taxon>
        <taxon>Erythrobacter/Porphyrobacter group</taxon>
        <taxon>Erythrobacter</taxon>
    </lineage>
</organism>
<reference evidence="2 3" key="1">
    <citation type="submission" date="2021-04" db="EMBL/GenBank/DDBJ databases">
        <authorList>
            <person name="Pira H."/>
            <person name="Risdian C."/>
            <person name="Wink J."/>
        </authorList>
    </citation>
    <scope>NUCLEOTIDE SEQUENCE [LARGE SCALE GENOMIC DNA]</scope>
    <source>
        <strain evidence="2 3">WH131</strain>
    </source>
</reference>
<feature type="transmembrane region" description="Helical" evidence="1">
    <location>
        <begin position="135"/>
        <end position="154"/>
    </location>
</feature>